<sequence>MKRMKLRKPVLVAVSVAAAATAVCGVLVTTQAAFTAHTTAGSLPISAGRLDVELFTSSGGQEPILVDFSEVGPDLMWPTEGAFSVSLRNTGDLAGVVSSLETVEVADDGPGGAGPLSRVLEVAVSADPGQDWHDPALVWRQVATDLEPDGRVIASELGELPVEATRDLYLKLRFVGVDDTGAYTGTTTEFRLVATVTQAL</sequence>
<reference evidence="1" key="1">
    <citation type="submission" date="2020-10" db="EMBL/GenBank/DDBJ databases">
        <title>De novo genome project of the cellulose decomposer Thermobifida halotolerans type strain.</title>
        <authorList>
            <person name="Nagy I."/>
            <person name="Horvath B."/>
            <person name="Kukolya J."/>
            <person name="Nagy I."/>
            <person name="Orsini M."/>
        </authorList>
    </citation>
    <scope>NUCLEOTIDE SEQUENCE</scope>
    <source>
        <strain evidence="1">DSM 44931</strain>
    </source>
</reference>
<organism evidence="1 2">
    <name type="scientific">Thermobifida halotolerans</name>
    <dbReference type="NCBI Taxonomy" id="483545"/>
    <lineage>
        <taxon>Bacteria</taxon>
        <taxon>Bacillati</taxon>
        <taxon>Actinomycetota</taxon>
        <taxon>Actinomycetes</taxon>
        <taxon>Streptosporangiales</taxon>
        <taxon>Nocardiopsidaceae</taxon>
        <taxon>Thermobifida</taxon>
    </lineage>
</organism>
<dbReference type="AlphaFoldDB" id="A0A399FV30"/>
<accession>A0A399FV30</accession>
<proteinExistence type="predicted"/>
<name>A0A399FV30_9ACTN</name>
<protein>
    <submittedName>
        <fullName evidence="1">Uncharacterized protein</fullName>
    </submittedName>
</protein>
<keyword evidence="2" id="KW-1185">Reference proteome</keyword>
<dbReference type="OrthoDB" id="3436547at2"/>
<gene>
    <name evidence="1" type="ORF">NI17_018960</name>
</gene>
<evidence type="ECO:0000313" key="1">
    <source>
        <dbReference type="EMBL" id="UOE18834.1"/>
    </source>
</evidence>
<dbReference type="EMBL" id="CP063196">
    <property type="protein sequence ID" value="UOE18834.1"/>
    <property type="molecule type" value="Genomic_DNA"/>
</dbReference>
<evidence type="ECO:0000313" key="2">
    <source>
        <dbReference type="Proteomes" id="UP000265719"/>
    </source>
</evidence>
<dbReference type="KEGG" id="thao:NI17_018960"/>
<dbReference type="Proteomes" id="UP000265719">
    <property type="component" value="Chromosome"/>
</dbReference>
<dbReference type="RefSeq" id="WP_068691558.1">
    <property type="nucleotide sequence ID" value="NZ_CP063196.1"/>
</dbReference>